<evidence type="ECO:0000313" key="3">
    <source>
        <dbReference type="EMBL" id="QAU03599.1"/>
    </source>
</evidence>
<dbReference type="InterPro" id="IPR055701">
    <property type="entry name" value="DUF7277"/>
</dbReference>
<keyword evidence="4" id="KW-1185">Reference proteome</keyword>
<dbReference type="RefSeq" id="YP_010100267.1">
    <property type="nucleotide sequence ID" value="NC_055782.1"/>
</dbReference>
<evidence type="ECO:0000259" key="2">
    <source>
        <dbReference type="Pfam" id="PF23942"/>
    </source>
</evidence>
<proteinExistence type="predicted"/>
<evidence type="ECO:0000313" key="4">
    <source>
        <dbReference type="Proteomes" id="UP000290498"/>
    </source>
</evidence>
<accession>A0A410T4Q8</accession>
<dbReference type="EMBL" id="MK234886">
    <property type="protein sequence ID" value="QAU03599.1"/>
    <property type="molecule type" value="Genomic_DNA"/>
</dbReference>
<protein>
    <submittedName>
        <fullName evidence="3">Uncharacterized protein</fullName>
    </submittedName>
</protein>
<feature type="domain" description="DUF7277" evidence="2">
    <location>
        <begin position="23"/>
        <end position="122"/>
    </location>
</feature>
<feature type="domain" description="DUF7275" evidence="1">
    <location>
        <begin position="141"/>
        <end position="326"/>
    </location>
</feature>
<dbReference type="Proteomes" id="UP000290498">
    <property type="component" value="Segment"/>
</dbReference>
<reference evidence="3 4" key="1">
    <citation type="submission" date="2018-11" db="EMBL/GenBank/DDBJ databases">
        <authorList>
            <person name="Ji L."/>
        </authorList>
    </citation>
    <scope>NUCLEOTIDE SEQUENCE [LARGE SCALE GENOMIC DNA]</scope>
</reference>
<dbReference type="Pfam" id="PF23940">
    <property type="entry name" value="DUF7275"/>
    <property type="match status" value="1"/>
</dbReference>
<name>A0A410T4Q8_9CAUD</name>
<dbReference type="KEGG" id="vg:65117961"/>
<sequence length="340" mass="39674">MICGNCIILMLPKFKFTEENIMMLVIGSRALHHAGLIESKYIENSDWDFIADQGSWNNFKAQMFGAHVHVDNPDVQAFKCMHNGKETYFEAYIVRALTNVREITGELQDEDYTSSYRLLNYAKKHIKKDRMTGFYWATPDICLAIKTSHRFLKNNPFFLKTMSHIKYLRNKGITLNEELQEIMLQRQKETLSYSHPKLDVNKSSFFNDTIYTLDHDSIHEAVALAGRPAYTFYMKEGSEVMTSREKFEALPEAIKLAGVYEETCVLALERSQVPNDFNISPSLSFYMALEKVCTSITSGWFREYAWENYQAVVNMYKTLGENDYIKRFQDNHHLIRPFEK</sequence>
<dbReference type="GeneID" id="65117961"/>
<dbReference type="InterPro" id="IPR055699">
    <property type="entry name" value="DUF7275"/>
</dbReference>
<dbReference type="Pfam" id="PF23942">
    <property type="entry name" value="DUF7277"/>
    <property type="match status" value="1"/>
</dbReference>
<organism evidence="3 4">
    <name type="scientific">Escherichia phage AnYang</name>
    <dbReference type="NCBI Taxonomy" id="2499909"/>
    <lineage>
        <taxon>Viruses</taxon>
        <taxon>Duplodnaviria</taxon>
        <taxon>Heunggongvirae</taxon>
        <taxon>Uroviricota</taxon>
        <taxon>Caudoviricetes</taxon>
        <taxon>Pantevenvirales</taxon>
        <taxon>Straboviridae</taxon>
        <taxon>Tevenvirinae</taxon>
        <taxon>Dhakavirus</taxon>
        <taxon>Dhakavirus anyang</taxon>
    </lineage>
</organism>
<evidence type="ECO:0000259" key="1">
    <source>
        <dbReference type="Pfam" id="PF23940"/>
    </source>
</evidence>